<name>A0A4Y7PS98_9AGAM</name>
<evidence type="ECO:0000256" key="1">
    <source>
        <dbReference type="SAM" id="Phobius"/>
    </source>
</evidence>
<sequence length="276" mass="31892">MTIRIKHHPVAAFAIAVWDYFILLPDEVALIWPSRWTVSKCLFFMNRYSVFIDPFMLIYVLMIGRDEHSCSINVQIQAYLRFFGAKICQLILIWRTYAVWGCKLDKAVIILSFLYLGMNGPEFWAAHKYITGLQLVIIPGVPGCVVVSTNRWVWWPIMQLMIVESVLIILLAFRAFQHVRIGRTSLISVMYYDGLLYYICIQVSLIANLVVVLVTTIALKSFLLCLQRVLQSVLCTRIMLHIRRVHKNKADGLQRGETLTTMEFNQISSSSYLNDM</sequence>
<dbReference type="Pfam" id="PF20151">
    <property type="entry name" value="DUF6533"/>
    <property type="match status" value="1"/>
</dbReference>
<evidence type="ECO:0000313" key="4">
    <source>
        <dbReference type="Proteomes" id="UP000294933"/>
    </source>
</evidence>
<dbReference type="EMBL" id="ML170217">
    <property type="protein sequence ID" value="TDL17742.1"/>
    <property type="molecule type" value="Genomic_DNA"/>
</dbReference>
<keyword evidence="1" id="KW-0472">Membrane</keyword>
<accession>A0A4Y7PS98</accession>
<proteinExistence type="predicted"/>
<feature type="transmembrane region" description="Helical" evidence="1">
    <location>
        <begin position="12"/>
        <end position="32"/>
    </location>
</feature>
<feature type="transmembrane region" description="Helical" evidence="1">
    <location>
        <begin position="154"/>
        <end position="173"/>
    </location>
</feature>
<evidence type="ECO:0000259" key="2">
    <source>
        <dbReference type="Pfam" id="PF20151"/>
    </source>
</evidence>
<organism evidence="3 4">
    <name type="scientific">Rickenella mellea</name>
    <dbReference type="NCBI Taxonomy" id="50990"/>
    <lineage>
        <taxon>Eukaryota</taxon>
        <taxon>Fungi</taxon>
        <taxon>Dikarya</taxon>
        <taxon>Basidiomycota</taxon>
        <taxon>Agaricomycotina</taxon>
        <taxon>Agaricomycetes</taxon>
        <taxon>Hymenochaetales</taxon>
        <taxon>Rickenellaceae</taxon>
        <taxon>Rickenella</taxon>
    </lineage>
</organism>
<feature type="transmembrane region" description="Helical" evidence="1">
    <location>
        <begin position="76"/>
        <end position="92"/>
    </location>
</feature>
<dbReference type="VEuPathDB" id="FungiDB:BD410DRAFT_831333"/>
<gene>
    <name evidence="3" type="ORF">BD410DRAFT_831333</name>
</gene>
<dbReference type="OrthoDB" id="3350812at2759"/>
<protein>
    <recommendedName>
        <fullName evidence="2">DUF6533 domain-containing protein</fullName>
    </recommendedName>
</protein>
<reference evidence="3 4" key="1">
    <citation type="submission" date="2018-06" db="EMBL/GenBank/DDBJ databases">
        <title>A transcriptomic atlas of mushroom development highlights an independent origin of complex multicellularity.</title>
        <authorList>
            <consortium name="DOE Joint Genome Institute"/>
            <person name="Krizsan K."/>
            <person name="Almasi E."/>
            <person name="Merenyi Z."/>
            <person name="Sahu N."/>
            <person name="Viragh M."/>
            <person name="Koszo T."/>
            <person name="Mondo S."/>
            <person name="Kiss B."/>
            <person name="Balint B."/>
            <person name="Kues U."/>
            <person name="Barry K."/>
            <person name="Hegedus J.C."/>
            <person name="Henrissat B."/>
            <person name="Johnson J."/>
            <person name="Lipzen A."/>
            <person name="Ohm R."/>
            <person name="Nagy I."/>
            <person name="Pangilinan J."/>
            <person name="Yan J."/>
            <person name="Xiong Y."/>
            <person name="Grigoriev I.V."/>
            <person name="Hibbett D.S."/>
            <person name="Nagy L.G."/>
        </authorList>
    </citation>
    <scope>NUCLEOTIDE SEQUENCE [LARGE SCALE GENOMIC DNA]</scope>
    <source>
        <strain evidence="3 4">SZMC22713</strain>
    </source>
</reference>
<dbReference type="AlphaFoldDB" id="A0A4Y7PS98"/>
<dbReference type="STRING" id="50990.A0A4Y7PS98"/>
<keyword evidence="4" id="KW-1185">Reference proteome</keyword>
<dbReference type="Proteomes" id="UP000294933">
    <property type="component" value="Unassembled WGS sequence"/>
</dbReference>
<evidence type="ECO:0000313" key="3">
    <source>
        <dbReference type="EMBL" id="TDL17742.1"/>
    </source>
</evidence>
<feature type="transmembrane region" description="Helical" evidence="1">
    <location>
        <begin position="194"/>
        <end position="215"/>
    </location>
</feature>
<keyword evidence="1" id="KW-0812">Transmembrane</keyword>
<keyword evidence="1" id="KW-1133">Transmembrane helix</keyword>
<dbReference type="InterPro" id="IPR045340">
    <property type="entry name" value="DUF6533"/>
</dbReference>
<feature type="domain" description="DUF6533" evidence="2">
    <location>
        <begin position="10"/>
        <end position="52"/>
    </location>
</feature>
<feature type="transmembrane region" description="Helical" evidence="1">
    <location>
        <begin position="44"/>
        <end position="64"/>
    </location>
</feature>